<keyword evidence="1" id="KW-0805">Transcription regulation</keyword>
<evidence type="ECO:0000313" key="7">
    <source>
        <dbReference type="Proteomes" id="UP000219072"/>
    </source>
</evidence>
<feature type="region of interest" description="Disordered" evidence="4">
    <location>
        <begin position="1"/>
        <end position="34"/>
    </location>
</feature>
<dbReference type="PANTHER" id="PTHR43537:SF45">
    <property type="entry name" value="GNTR FAMILY REGULATORY PROTEIN"/>
    <property type="match status" value="1"/>
</dbReference>
<dbReference type="AlphaFoldDB" id="A0A286E7I6"/>
<name>A0A286E7I6_9ACTN</name>
<keyword evidence="7" id="KW-1185">Reference proteome</keyword>
<dbReference type="InterPro" id="IPR036390">
    <property type="entry name" value="WH_DNA-bd_sf"/>
</dbReference>
<accession>A0A286E7I6</accession>
<dbReference type="Proteomes" id="UP000219072">
    <property type="component" value="Unassembled WGS sequence"/>
</dbReference>
<dbReference type="PANTHER" id="PTHR43537">
    <property type="entry name" value="TRANSCRIPTIONAL REGULATOR, GNTR FAMILY"/>
    <property type="match status" value="1"/>
</dbReference>
<keyword evidence="2 6" id="KW-0238">DNA-binding</keyword>
<evidence type="ECO:0000256" key="1">
    <source>
        <dbReference type="ARBA" id="ARBA00023015"/>
    </source>
</evidence>
<dbReference type="Gene3D" id="1.10.10.10">
    <property type="entry name" value="Winged helix-like DNA-binding domain superfamily/Winged helix DNA-binding domain"/>
    <property type="match status" value="1"/>
</dbReference>
<dbReference type="EMBL" id="OCNE01000027">
    <property type="protein sequence ID" value="SOD66853.1"/>
    <property type="molecule type" value="Genomic_DNA"/>
</dbReference>
<dbReference type="Gene3D" id="1.20.120.530">
    <property type="entry name" value="GntR ligand-binding domain-like"/>
    <property type="match status" value="1"/>
</dbReference>
<dbReference type="InterPro" id="IPR008920">
    <property type="entry name" value="TF_FadR/GntR_C"/>
</dbReference>
<dbReference type="SMART" id="SM00895">
    <property type="entry name" value="FCD"/>
    <property type="match status" value="1"/>
</dbReference>
<evidence type="ECO:0000256" key="2">
    <source>
        <dbReference type="ARBA" id="ARBA00023125"/>
    </source>
</evidence>
<protein>
    <submittedName>
        <fullName evidence="6">DNA-binding transcriptional regulator, GntR family</fullName>
    </submittedName>
</protein>
<gene>
    <name evidence="6" type="ORF">SAMN06297387_12750</name>
</gene>
<proteinExistence type="predicted"/>
<sequence length="251" mass="27168">MVPHNGVRDGAQGRQGNVNGSEGKMETAPIAGLGPLSKRERLREMVADALRAAVISGEMRPGAVYSAPTLSTMFGVSATPVREAMLDLVREGMVEALPNKGYRVRVVPEGELDQVTHVRLLLEPPTVHDVVPLVPEADFPRLRELADAIVTAVAEGDLVAYIHADRVFHLKLLSYAGNAQLSTIVAELRLRTRLLGLTPLLESGQLESSALEHHELLDRVEARDAEGARELMERHIGHVRGKWARGAPGGS</sequence>
<dbReference type="InterPro" id="IPR011711">
    <property type="entry name" value="GntR_C"/>
</dbReference>
<keyword evidence="3" id="KW-0804">Transcription</keyword>
<dbReference type="SUPFAM" id="SSF48008">
    <property type="entry name" value="GntR ligand-binding domain-like"/>
    <property type="match status" value="1"/>
</dbReference>
<dbReference type="GO" id="GO:0003677">
    <property type="term" value="F:DNA binding"/>
    <property type="evidence" value="ECO:0007669"/>
    <property type="project" value="UniProtKB-KW"/>
</dbReference>
<evidence type="ECO:0000259" key="5">
    <source>
        <dbReference type="PROSITE" id="PS50949"/>
    </source>
</evidence>
<dbReference type="Pfam" id="PF00392">
    <property type="entry name" value="GntR"/>
    <property type="match status" value="1"/>
</dbReference>
<evidence type="ECO:0000256" key="4">
    <source>
        <dbReference type="SAM" id="MobiDB-lite"/>
    </source>
</evidence>
<organism evidence="6 7">
    <name type="scientific">Streptomyces zhaozhouensis</name>
    <dbReference type="NCBI Taxonomy" id="1300267"/>
    <lineage>
        <taxon>Bacteria</taxon>
        <taxon>Bacillati</taxon>
        <taxon>Actinomycetota</taxon>
        <taxon>Actinomycetes</taxon>
        <taxon>Kitasatosporales</taxon>
        <taxon>Streptomycetaceae</taxon>
        <taxon>Streptomyces</taxon>
    </lineage>
</organism>
<reference evidence="6 7" key="1">
    <citation type="submission" date="2017-09" db="EMBL/GenBank/DDBJ databases">
        <authorList>
            <person name="Ehlers B."/>
            <person name="Leendertz F.H."/>
        </authorList>
    </citation>
    <scope>NUCLEOTIDE SEQUENCE [LARGE SCALE GENOMIC DNA]</scope>
    <source>
        <strain evidence="6 7">CGMCC 4.7095</strain>
    </source>
</reference>
<dbReference type="Pfam" id="PF07729">
    <property type="entry name" value="FCD"/>
    <property type="match status" value="1"/>
</dbReference>
<dbReference type="CDD" id="cd07377">
    <property type="entry name" value="WHTH_GntR"/>
    <property type="match status" value="1"/>
</dbReference>
<dbReference type="InterPro" id="IPR000524">
    <property type="entry name" value="Tscrpt_reg_HTH_GntR"/>
</dbReference>
<dbReference type="SUPFAM" id="SSF46785">
    <property type="entry name" value="Winged helix' DNA-binding domain"/>
    <property type="match status" value="1"/>
</dbReference>
<evidence type="ECO:0000256" key="3">
    <source>
        <dbReference type="ARBA" id="ARBA00023163"/>
    </source>
</evidence>
<dbReference type="GO" id="GO:0003700">
    <property type="term" value="F:DNA-binding transcription factor activity"/>
    <property type="evidence" value="ECO:0007669"/>
    <property type="project" value="InterPro"/>
</dbReference>
<evidence type="ECO:0000313" key="6">
    <source>
        <dbReference type="EMBL" id="SOD66853.1"/>
    </source>
</evidence>
<dbReference type="InterPro" id="IPR036388">
    <property type="entry name" value="WH-like_DNA-bd_sf"/>
</dbReference>
<dbReference type="PROSITE" id="PS50949">
    <property type="entry name" value="HTH_GNTR"/>
    <property type="match status" value="1"/>
</dbReference>
<dbReference type="SMART" id="SM00345">
    <property type="entry name" value="HTH_GNTR"/>
    <property type="match status" value="1"/>
</dbReference>
<feature type="domain" description="HTH gntR-type" evidence="5">
    <location>
        <begin position="40"/>
        <end position="107"/>
    </location>
</feature>